<dbReference type="SMART" id="SM00471">
    <property type="entry name" value="HDc"/>
    <property type="match status" value="1"/>
</dbReference>
<sequence length="212" mass="24487">MDNQKMTAIKRFSQSIMEKDQTGHGMDHINRVVRLADKIAETEACDYFIVKAAAYLHDTVDDKLVSDSDQAFQQLEEFLQEIKISNIQIQQIIHIIKNISFSQELNGTAEKLTIEGQIVQDADRLDAMGAIGITRTIYYGARKGNQIYDPKIKPRTLQSKTEYREESTIINHFYEKILLLNDSLNTDYAKTLGQKRQKFLESFLTEFLEEWA</sequence>
<dbReference type="InterPro" id="IPR006674">
    <property type="entry name" value="HD_domain"/>
</dbReference>
<proteinExistence type="predicted"/>
<dbReference type="SUPFAM" id="SSF109604">
    <property type="entry name" value="HD-domain/PDEase-like"/>
    <property type="match status" value="1"/>
</dbReference>
<gene>
    <name evidence="2" type="ORF">BCR21_02165</name>
</gene>
<dbReference type="PANTHER" id="PTHR33594:SF1">
    <property type="entry name" value="HD_PDEASE DOMAIN-CONTAINING PROTEIN"/>
    <property type="match status" value="1"/>
</dbReference>
<accession>A0A1E5GM85</accession>
<dbReference type="RefSeq" id="WP_069644877.1">
    <property type="nucleotide sequence ID" value="NZ_MIJZ01000001.1"/>
</dbReference>
<dbReference type="GO" id="GO:0016787">
    <property type="term" value="F:hydrolase activity"/>
    <property type="evidence" value="ECO:0007669"/>
    <property type="project" value="UniProtKB-KW"/>
</dbReference>
<comment type="caution">
    <text evidence="2">The sequence shown here is derived from an EMBL/GenBank/DDBJ whole genome shotgun (WGS) entry which is preliminary data.</text>
</comment>
<dbReference type="STRING" id="903984.BCR21_02165"/>
<evidence type="ECO:0000313" key="2">
    <source>
        <dbReference type="EMBL" id="OEG13819.1"/>
    </source>
</evidence>
<protein>
    <submittedName>
        <fullName evidence="2">Metal-dependent phosphohydrolase</fullName>
    </submittedName>
</protein>
<dbReference type="Pfam" id="PF01966">
    <property type="entry name" value="HD"/>
    <property type="match status" value="1"/>
</dbReference>
<reference evidence="3" key="1">
    <citation type="submission" date="2016-09" db="EMBL/GenBank/DDBJ databases">
        <authorList>
            <person name="Gulvik C.A."/>
        </authorList>
    </citation>
    <scope>NUCLEOTIDE SEQUENCE [LARGE SCALE GENOMIC DNA]</scope>
    <source>
        <strain evidence="3">DSM 23328</strain>
    </source>
</reference>
<dbReference type="AlphaFoldDB" id="A0A1E5GM85"/>
<dbReference type="Gene3D" id="1.10.472.50">
    <property type="entry name" value="HD-domain/PDEase-like"/>
    <property type="match status" value="1"/>
</dbReference>
<dbReference type="Proteomes" id="UP000094068">
    <property type="component" value="Unassembled WGS sequence"/>
</dbReference>
<dbReference type="PANTHER" id="PTHR33594">
    <property type="entry name" value="SUPERFAMILY HYDROLASE, PUTATIVE (AFU_ORTHOLOGUE AFUA_1G03035)-RELATED"/>
    <property type="match status" value="1"/>
</dbReference>
<organism evidence="2 3">
    <name type="scientific">Enterococcus ureasiticus</name>
    <dbReference type="NCBI Taxonomy" id="903984"/>
    <lineage>
        <taxon>Bacteria</taxon>
        <taxon>Bacillati</taxon>
        <taxon>Bacillota</taxon>
        <taxon>Bacilli</taxon>
        <taxon>Lactobacillales</taxon>
        <taxon>Enterococcaceae</taxon>
        <taxon>Enterococcus</taxon>
    </lineage>
</organism>
<keyword evidence="3" id="KW-1185">Reference proteome</keyword>
<dbReference type="EMBL" id="MIJZ01000001">
    <property type="protein sequence ID" value="OEG13819.1"/>
    <property type="molecule type" value="Genomic_DNA"/>
</dbReference>
<dbReference type="PROSITE" id="PS51831">
    <property type="entry name" value="HD"/>
    <property type="match status" value="1"/>
</dbReference>
<name>A0A1E5GM85_9ENTE</name>
<evidence type="ECO:0000313" key="3">
    <source>
        <dbReference type="Proteomes" id="UP000094068"/>
    </source>
</evidence>
<dbReference type="CDD" id="cd00077">
    <property type="entry name" value="HDc"/>
    <property type="match status" value="1"/>
</dbReference>
<dbReference type="InterPro" id="IPR003607">
    <property type="entry name" value="HD/PDEase_dom"/>
</dbReference>
<keyword evidence="2" id="KW-0378">Hydrolase</keyword>
<evidence type="ECO:0000259" key="1">
    <source>
        <dbReference type="PROSITE" id="PS51831"/>
    </source>
</evidence>
<dbReference type="OrthoDB" id="9797344at2"/>
<dbReference type="Gene3D" id="1.20.58.1910">
    <property type="match status" value="1"/>
</dbReference>
<feature type="domain" description="HD" evidence="1">
    <location>
        <begin position="25"/>
        <end position="128"/>
    </location>
</feature>